<sequence length="144" mass="16201">MPDPEGAKRPVLLDIDIQHDQAFFWRGQLDARGDSIKLRSGWETPDDCEIIIGSGHPESLPLELNSPSELRIRINPYLHRSPDPARFNLAFNYEASAKGIGPAGPSCDEAARRTVEMNFEFEILPGQTITLPDYVGYRIRLTRP</sequence>
<dbReference type="KEGG" id="spii:G7077_11455"/>
<evidence type="ECO:0000313" key="2">
    <source>
        <dbReference type="Proteomes" id="UP000503222"/>
    </source>
</evidence>
<dbReference type="Proteomes" id="UP000503222">
    <property type="component" value="Chromosome"/>
</dbReference>
<evidence type="ECO:0000313" key="1">
    <source>
        <dbReference type="EMBL" id="QIK79428.1"/>
    </source>
</evidence>
<dbReference type="RefSeq" id="WP_166411815.1">
    <property type="nucleotide sequence ID" value="NZ_CP049869.1"/>
</dbReference>
<reference evidence="1 2" key="1">
    <citation type="submission" date="2020-03" db="EMBL/GenBank/DDBJ databases">
        <title>Sphingomonas sp. nov., isolated from fish.</title>
        <authorList>
            <person name="Hyun D.-W."/>
            <person name="Bae J.-W."/>
        </authorList>
    </citation>
    <scope>NUCLEOTIDE SEQUENCE [LARGE SCALE GENOMIC DNA]</scope>
    <source>
        <strain evidence="1 2">HDW15B</strain>
    </source>
</reference>
<keyword evidence="2" id="KW-1185">Reference proteome</keyword>
<dbReference type="EMBL" id="CP049869">
    <property type="protein sequence ID" value="QIK79428.1"/>
    <property type="molecule type" value="Genomic_DNA"/>
</dbReference>
<gene>
    <name evidence="1" type="ORF">G7077_11455</name>
</gene>
<proteinExistence type="predicted"/>
<organism evidence="1 2">
    <name type="scientific">Sphingomonas piscis</name>
    <dbReference type="NCBI Taxonomy" id="2714943"/>
    <lineage>
        <taxon>Bacteria</taxon>
        <taxon>Pseudomonadati</taxon>
        <taxon>Pseudomonadota</taxon>
        <taxon>Alphaproteobacteria</taxon>
        <taxon>Sphingomonadales</taxon>
        <taxon>Sphingomonadaceae</taxon>
        <taxon>Sphingomonas</taxon>
    </lineage>
</organism>
<dbReference type="AlphaFoldDB" id="A0A6G7YRQ5"/>
<name>A0A6G7YRQ5_9SPHN</name>
<accession>A0A6G7YRQ5</accession>
<protein>
    <submittedName>
        <fullName evidence="1">Uncharacterized protein</fullName>
    </submittedName>
</protein>